<proteinExistence type="predicted"/>
<keyword evidence="1" id="KW-0812">Transmembrane</keyword>
<gene>
    <name evidence="2" type="ORF">BW154_06860</name>
</gene>
<dbReference type="EMBL" id="MTJS01000002">
    <property type="protein sequence ID" value="PFG89190.1"/>
    <property type="molecule type" value="Genomic_DNA"/>
</dbReference>
<dbReference type="RefSeq" id="WP_098393798.1">
    <property type="nucleotide sequence ID" value="NZ_JAOWLS010000001.1"/>
</dbReference>
<accession>A0AAP8JDW6</accession>
<reference evidence="2" key="1">
    <citation type="submission" date="2017-01" db="EMBL/GenBank/DDBJ databases">
        <authorList>
            <person name="Lo R."/>
        </authorList>
    </citation>
    <scope>NUCLEOTIDE SEQUENCE</scope>
    <source>
        <strain evidence="2">537</strain>
    </source>
</reference>
<protein>
    <submittedName>
        <fullName evidence="2">Uncharacterized protein</fullName>
    </submittedName>
</protein>
<feature type="transmembrane region" description="Helical" evidence="1">
    <location>
        <begin position="7"/>
        <end position="30"/>
    </location>
</feature>
<sequence length="75" mass="7642">MDILTKLVGVVGGIFAVIGLFSVLTGAQNFFSGRKNGNPNKVDEGVESMVSGGIFAGIAGSITAAIIVAIQNIKF</sequence>
<dbReference type="AlphaFoldDB" id="A0AAP8JDW6"/>
<evidence type="ECO:0000313" key="3">
    <source>
        <dbReference type="Proteomes" id="UP000225275"/>
    </source>
</evidence>
<comment type="caution">
    <text evidence="2">The sequence shown here is derived from an EMBL/GenBank/DDBJ whole genome shotgun (WGS) entry which is preliminary data.</text>
</comment>
<name>A0AAP8JDW6_9LACT</name>
<keyword evidence="1" id="KW-0472">Membrane</keyword>
<dbReference type="Proteomes" id="UP000225275">
    <property type="component" value="Unassembled WGS sequence"/>
</dbReference>
<keyword evidence="1" id="KW-1133">Transmembrane helix</keyword>
<reference evidence="2" key="2">
    <citation type="journal article" date="2018" name="Food Control">
        <title>Characterization of Lactococcus lactis isolates from herbs, fruits and vegetables for use as biopreservatives against Listeria monocytogenes in cheese.</title>
        <authorList>
            <person name="Ho V."/>
            <person name="Lo R."/>
            <person name="Bansal N."/>
            <person name="Turner M.S."/>
        </authorList>
    </citation>
    <scope>NUCLEOTIDE SEQUENCE</scope>
    <source>
        <strain evidence="2">537</strain>
    </source>
</reference>
<evidence type="ECO:0000256" key="1">
    <source>
        <dbReference type="SAM" id="Phobius"/>
    </source>
</evidence>
<feature type="transmembrane region" description="Helical" evidence="1">
    <location>
        <begin position="50"/>
        <end position="70"/>
    </location>
</feature>
<organism evidence="2 3">
    <name type="scientific">Lactococcus lactis</name>
    <dbReference type="NCBI Taxonomy" id="1358"/>
    <lineage>
        <taxon>Bacteria</taxon>
        <taxon>Bacillati</taxon>
        <taxon>Bacillota</taxon>
        <taxon>Bacilli</taxon>
        <taxon>Lactobacillales</taxon>
        <taxon>Streptococcaceae</taxon>
        <taxon>Lactococcus</taxon>
    </lineage>
</organism>
<evidence type="ECO:0000313" key="2">
    <source>
        <dbReference type="EMBL" id="PFG89190.1"/>
    </source>
</evidence>